<feature type="transmembrane region" description="Helical" evidence="2">
    <location>
        <begin position="114"/>
        <end position="136"/>
    </location>
</feature>
<name>A0A818FUH9_9BILA</name>
<evidence type="ECO:0000313" key="3">
    <source>
        <dbReference type="EMBL" id="CAF1088382.1"/>
    </source>
</evidence>
<comment type="caution">
    <text evidence="4">The sequence shown here is derived from an EMBL/GenBank/DDBJ whole genome shotgun (WGS) entry which is preliminary data.</text>
</comment>
<accession>A0A818FUH9</accession>
<dbReference type="Proteomes" id="UP000663881">
    <property type="component" value="Unassembled WGS sequence"/>
</dbReference>
<dbReference type="OrthoDB" id="10041599at2759"/>
<keyword evidence="2" id="KW-0812">Transmembrane</keyword>
<feature type="compositionally biased region" description="Polar residues" evidence="1">
    <location>
        <begin position="199"/>
        <end position="212"/>
    </location>
</feature>
<evidence type="ECO:0000256" key="2">
    <source>
        <dbReference type="SAM" id="Phobius"/>
    </source>
</evidence>
<evidence type="ECO:0000313" key="4">
    <source>
        <dbReference type="EMBL" id="CAF3480347.1"/>
    </source>
</evidence>
<sequence length="328" mass="36665">MQSNFSIPPPPISVDSIVIKDSSSDKPTTALLHSSNIKAQHQHHLYNYWTINDRLRSRNEKLAKKQQTSCRLAFYSLWLFLIAGVMIIIVYRFTDECPFSTIDQKLFILKCFRHILLLAAICITFIGCCGIIFGACRYFRSQPKPLLNSNEYKLHLTQDYDALPVINTPHKCCYQTSSVNGISRLSSPPISNHNDEHSSNNTATSSVHNISPQRKIPPFTYEELPSTQSFSPPPLSSLPILSNIPTNSKCPDSNHPKSVFLTSSTSASSSLQSNHSTKIITNNLNIRTSYNNNNNNERNSSLAFEDAGASTPTSYTTCACGVDVWERQ</sequence>
<organism evidence="4 5">
    <name type="scientific">Adineta steineri</name>
    <dbReference type="NCBI Taxonomy" id="433720"/>
    <lineage>
        <taxon>Eukaryota</taxon>
        <taxon>Metazoa</taxon>
        <taxon>Spiralia</taxon>
        <taxon>Gnathifera</taxon>
        <taxon>Rotifera</taxon>
        <taxon>Eurotatoria</taxon>
        <taxon>Bdelloidea</taxon>
        <taxon>Adinetida</taxon>
        <taxon>Adinetidae</taxon>
        <taxon>Adineta</taxon>
    </lineage>
</organism>
<dbReference type="EMBL" id="CAJNON010000193">
    <property type="protein sequence ID" value="CAF1088382.1"/>
    <property type="molecule type" value="Genomic_DNA"/>
</dbReference>
<evidence type="ECO:0000256" key="1">
    <source>
        <dbReference type="SAM" id="MobiDB-lite"/>
    </source>
</evidence>
<keyword evidence="2" id="KW-0472">Membrane</keyword>
<dbReference type="EMBL" id="CAJOAY010000005">
    <property type="protein sequence ID" value="CAF3480347.1"/>
    <property type="molecule type" value="Genomic_DNA"/>
</dbReference>
<gene>
    <name evidence="4" type="ORF">OKA104_LOCUS275</name>
    <name evidence="3" type="ORF">VCS650_LOCUS19418</name>
</gene>
<feature type="transmembrane region" description="Helical" evidence="2">
    <location>
        <begin position="72"/>
        <end position="94"/>
    </location>
</feature>
<dbReference type="AlphaFoldDB" id="A0A818FUH9"/>
<reference evidence="4" key="1">
    <citation type="submission" date="2021-02" db="EMBL/GenBank/DDBJ databases">
        <authorList>
            <person name="Nowell W R."/>
        </authorList>
    </citation>
    <scope>NUCLEOTIDE SEQUENCE</scope>
</reference>
<keyword evidence="2" id="KW-1133">Transmembrane helix</keyword>
<proteinExistence type="predicted"/>
<evidence type="ECO:0000313" key="5">
    <source>
        <dbReference type="Proteomes" id="UP000663881"/>
    </source>
</evidence>
<protein>
    <submittedName>
        <fullName evidence="4">Uncharacterized protein</fullName>
    </submittedName>
</protein>
<feature type="region of interest" description="Disordered" evidence="1">
    <location>
        <begin position="185"/>
        <end position="212"/>
    </location>
</feature>
<dbReference type="Proteomes" id="UP000663891">
    <property type="component" value="Unassembled WGS sequence"/>
</dbReference>